<sequence length="98" mass="11330">MMPDSSSFQNKKFWPTSLAVTWISHRKFSLNLCFAHIPSMENSNSAMDTDISTKLVSPSDGFKKQNNKNSSILFEKSIFKISNENQFLFYFGFTHHQI</sequence>
<name>A0AAV4N8T9_9ARAC</name>
<keyword evidence="2" id="KW-1185">Reference proteome</keyword>
<organism evidence="1 2">
    <name type="scientific">Caerostris darwini</name>
    <dbReference type="NCBI Taxonomy" id="1538125"/>
    <lineage>
        <taxon>Eukaryota</taxon>
        <taxon>Metazoa</taxon>
        <taxon>Ecdysozoa</taxon>
        <taxon>Arthropoda</taxon>
        <taxon>Chelicerata</taxon>
        <taxon>Arachnida</taxon>
        <taxon>Araneae</taxon>
        <taxon>Araneomorphae</taxon>
        <taxon>Entelegynae</taxon>
        <taxon>Araneoidea</taxon>
        <taxon>Araneidae</taxon>
        <taxon>Caerostris</taxon>
    </lineage>
</organism>
<accession>A0AAV4N8T9</accession>
<evidence type="ECO:0000313" key="1">
    <source>
        <dbReference type="EMBL" id="GIX80858.1"/>
    </source>
</evidence>
<dbReference type="Proteomes" id="UP001054837">
    <property type="component" value="Unassembled WGS sequence"/>
</dbReference>
<protein>
    <submittedName>
        <fullName evidence="1">Uncharacterized protein</fullName>
    </submittedName>
</protein>
<reference evidence="1 2" key="1">
    <citation type="submission" date="2021-06" db="EMBL/GenBank/DDBJ databases">
        <title>Caerostris darwini draft genome.</title>
        <authorList>
            <person name="Kono N."/>
            <person name="Arakawa K."/>
        </authorList>
    </citation>
    <scope>NUCLEOTIDE SEQUENCE [LARGE SCALE GENOMIC DNA]</scope>
</reference>
<dbReference type="AlphaFoldDB" id="A0AAV4N8T9"/>
<comment type="caution">
    <text evidence="1">The sequence shown here is derived from an EMBL/GenBank/DDBJ whole genome shotgun (WGS) entry which is preliminary data.</text>
</comment>
<dbReference type="EMBL" id="BPLQ01001326">
    <property type="protein sequence ID" value="GIX80858.1"/>
    <property type="molecule type" value="Genomic_DNA"/>
</dbReference>
<proteinExistence type="predicted"/>
<evidence type="ECO:0000313" key="2">
    <source>
        <dbReference type="Proteomes" id="UP001054837"/>
    </source>
</evidence>
<gene>
    <name evidence="1" type="ORF">CDAR_29011</name>
</gene>